<dbReference type="Proteomes" id="UP000694005">
    <property type="component" value="Chromosome A07"/>
</dbReference>
<gene>
    <name evidence="3" type="ORF">BRAA07T29214Z</name>
    <name evidence="2" type="ORF">BRAPAZ1V2_A07P16420.2</name>
</gene>
<evidence type="ECO:0000313" key="2">
    <source>
        <dbReference type="EMBL" id="CAG7901998.1"/>
    </source>
</evidence>
<evidence type="ECO:0000256" key="1">
    <source>
        <dbReference type="SAM" id="MobiDB-lite"/>
    </source>
</evidence>
<dbReference type="Gramene" id="A07p16420.2_BraZ1">
    <property type="protein sequence ID" value="A07p16420.2_BraZ1.CDS"/>
    <property type="gene ID" value="A07g16420.2_BraZ1"/>
</dbReference>
<reference evidence="3" key="1">
    <citation type="submission" date="2018-11" db="EMBL/GenBank/DDBJ databases">
        <authorList>
            <consortium name="Genoscope - CEA"/>
            <person name="William W."/>
        </authorList>
    </citation>
    <scope>NUCLEOTIDE SEQUENCE</scope>
</reference>
<feature type="non-terminal residue" evidence="3">
    <location>
        <position position="1"/>
    </location>
</feature>
<feature type="compositionally biased region" description="Basic residues" evidence="1">
    <location>
        <begin position="170"/>
        <end position="185"/>
    </location>
</feature>
<organism evidence="3">
    <name type="scientific">Brassica campestris</name>
    <name type="common">Field mustard</name>
    <dbReference type="NCBI Taxonomy" id="3711"/>
    <lineage>
        <taxon>Eukaryota</taxon>
        <taxon>Viridiplantae</taxon>
        <taxon>Streptophyta</taxon>
        <taxon>Embryophyta</taxon>
        <taxon>Tracheophyta</taxon>
        <taxon>Spermatophyta</taxon>
        <taxon>Magnoliopsida</taxon>
        <taxon>eudicotyledons</taxon>
        <taxon>Gunneridae</taxon>
        <taxon>Pentapetalae</taxon>
        <taxon>rosids</taxon>
        <taxon>malvids</taxon>
        <taxon>Brassicales</taxon>
        <taxon>Brassicaceae</taxon>
        <taxon>Brassiceae</taxon>
        <taxon>Brassica</taxon>
    </lineage>
</organism>
<name>A0A3P6AUW2_BRACM</name>
<proteinExistence type="predicted"/>
<feature type="non-terminal residue" evidence="3">
    <location>
        <position position="258"/>
    </location>
</feature>
<dbReference type="AlphaFoldDB" id="A0A3P6AUW2"/>
<accession>A0A3P6AUW2</accession>
<sequence>EENQRKEEGKQTFMVTIEKDDPLYGVLNEDQVGVDKATGRRKINPEVLQQMREYILAAEGGEKRIRQERVRKSVSDLDNDPIGQKKFLRLEAPPVITNDVDKGKGFVFGYSKQTEPHNNNIALDCGSDDGGGKGGPKAGENGNHFFFDCSTGFSSGFSAASSSGTTKIKVSGRHRPPKKFRRQKAQTRSFKFDKRMVGKQKVRECIMEAWKRQNGNDQRSLSERFGCVRRSLGRWKRECSNNSKERLCGLRYDLEAEY</sequence>
<dbReference type="EMBL" id="LR031574">
    <property type="protein sequence ID" value="VDC97816.1"/>
    <property type="molecule type" value="Genomic_DNA"/>
</dbReference>
<feature type="region of interest" description="Disordered" evidence="1">
    <location>
        <begin position="159"/>
        <end position="188"/>
    </location>
</feature>
<dbReference type="EMBL" id="LS974623">
    <property type="protein sequence ID" value="CAG7901998.1"/>
    <property type="molecule type" value="Genomic_DNA"/>
</dbReference>
<protein>
    <submittedName>
        <fullName evidence="2">Uncharacterized protein</fullName>
    </submittedName>
</protein>
<evidence type="ECO:0000313" key="3">
    <source>
        <dbReference type="EMBL" id="VDC97816.1"/>
    </source>
</evidence>